<keyword evidence="4" id="KW-1185">Reference proteome</keyword>
<feature type="chain" id="PRO_5046064312" description="DOMON domain-containing protein" evidence="1">
    <location>
        <begin position="20"/>
        <end position="217"/>
    </location>
</feature>
<evidence type="ECO:0000259" key="2">
    <source>
        <dbReference type="SMART" id="SM00664"/>
    </source>
</evidence>
<gene>
    <name evidence="3" type="ORF">MFIFM68171_11313</name>
</gene>
<protein>
    <recommendedName>
        <fullName evidence="2">DOMON domain-containing protein</fullName>
    </recommendedName>
</protein>
<dbReference type="Proteomes" id="UP001628179">
    <property type="component" value="Unassembled WGS sequence"/>
</dbReference>
<sequence length="217" mass="23450">MCWTLGLGLIALIVGYVTALNEGVYRDSDTGLTFYQSFQPYKLDSGRGITFRVAVPDAAQYSTFDAVIQLVVPAEVGWAGVAWGGSMSQNPLLVVWRNSNNQGVIASSRWSNGHTTPTTYTGATYTVYRTGTKSNSTHWQVTAKCTGCSSWNNQAGATRYINPKSENRLAWAYSLSRPSNPSSPTSSISIHDLPGYVTLNFGQGTNANFAGLVQSLQ</sequence>
<dbReference type="Gene3D" id="2.60.40.1210">
    <property type="entry name" value="Cellobiose dehydrogenase, cytochrome domain"/>
    <property type="match status" value="1"/>
</dbReference>
<dbReference type="SUPFAM" id="SSF49344">
    <property type="entry name" value="CBD9-like"/>
    <property type="match status" value="1"/>
</dbReference>
<dbReference type="GeneID" id="98182055"/>
<feature type="domain" description="DOMON" evidence="2">
    <location>
        <begin position="78"/>
        <end position="174"/>
    </location>
</feature>
<proteinExistence type="predicted"/>
<evidence type="ECO:0000256" key="1">
    <source>
        <dbReference type="SAM" id="SignalP"/>
    </source>
</evidence>
<dbReference type="PANTHER" id="PTHR47797">
    <property type="entry name" value="DEHYDROGENASE, PUTATIVE (AFU_ORTHOLOGUE AFUA_8G05805)-RELATED"/>
    <property type="match status" value="1"/>
</dbReference>
<dbReference type="RefSeq" id="XP_070922833.1">
    <property type="nucleotide sequence ID" value="XM_071066732.1"/>
</dbReference>
<comment type="caution">
    <text evidence="3">The sequence shown here is derived from an EMBL/GenBank/DDBJ whole genome shotgun (WGS) entry which is preliminary data.</text>
</comment>
<dbReference type="InterPro" id="IPR005018">
    <property type="entry name" value="DOMON_domain"/>
</dbReference>
<dbReference type="EMBL" id="BAAFSV010000006">
    <property type="protein sequence ID" value="GAB1321103.1"/>
    <property type="molecule type" value="Genomic_DNA"/>
</dbReference>
<keyword evidence="1" id="KW-0732">Signal</keyword>
<dbReference type="Pfam" id="PF16010">
    <property type="entry name" value="CDH-cyt"/>
    <property type="match status" value="1"/>
</dbReference>
<dbReference type="CDD" id="cd09630">
    <property type="entry name" value="CDH_like_cytochrome"/>
    <property type="match status" value="1"/>
</dbReference>
<evidence type="ECO:0000313" key="4">
    <source>
        <dbReference type="Proteomes" id="UP001628179"/>
    </source>
</evidence>
<dbReference type="InterPro" id="IPR015920">
    <property type="entry name" value="Cellobiose_DH-like_cyt"/>
</dbReference>
<dbReference type="SMART" id="SM00664">
    <property type="entry name" value="DoH"/>
    <property type="match status" value="1"/>
</dbReference>
<evidence type="ECO:0000313" key="3">
    <source>
        <dbReference type="EMBL" id="GAB1321103.1"/>
    </source>
</evidence>
<name>A0ABQ0GTN1_9PEZI</name>
<reference evidence="3 4" key="1">
    <citation type="submission" date="2024-09" db="EMBL/GenBank/DDBJ databases">
        <title>Itraconazole resistance in Madurella fahalii resulting from another homologue of gene encoding cytochrome P450 14-alpha sterol demethylase (CYP51).</title>
        <authorList>
            <person name="Yoshioka I."/>
            <person name="Fahal A.H."/>
            <person name="Kaneko S."/>
            <person name="Yaguchi T."/>
        </authorList>
    </citation>
    <scope>NUCLEOTIDE SEQUENCE [LARGE SCALE GENOMIC DNA]</scope>
    <source>
        <strain evidence="3 4">IFM 68171</strain>
    </source>
</reference>
<accession>A0ABQ0GTN1</accession>
<dbReference type="PANTHER" id="PTHR47797:SF5">
    <property type="entry name" value="CELLOBIOSE DEHYDROGENASE CYTOCHROME DOMAIN-CONTAINING PROTEIN"/>
    <property type="match status" value="1"/>
</dbReference>
<organism evidence="3 4">
    <name type="scientific">Madurella fahalii</name>
    <dbReference type="NCBI Taxonomy" id="1157608"/>
    <lineage>
        <taxon>Eukaryota</taxon>
        <taxon>Fungi</taxon>
        <taxon>Dikarya</taxon>
        <taxon>Ascomycota</taxon>
        <taxon>Pezizomycotina</taxon>
        <taxon>Sordariomycetes</taxon>
        <taxon>Sordariomycetidae</taxon>
        <taxon>Sordariales</taxon>
        <taxon>Sordariales incertae sedis</taxon>
        <taxon>Madurella</taxon>
    </lineage>
</organism>
<feature type="signal peptide" evidence="1">
    <location>
        <begin position="1"/>
        <end position="19"/>
    </location>
</feature>